<dbReference type="InterPro" id="IPR013083">
    <property type="entry name" value="Znf_RING/FYVE/PHD"/>
</dbReference>
<dbReference type="Gene3D" id="3.30.40.10">
    <property type="entry name" value="Zinc/RING finger domain, C3HC4 (zinc finger)"/>
    <property type="match status" value="1"/>
</dbReference>
<name>A0A9D4GRH3_DREPO</name>
<reference evidence="5" key="1">
    <citation type="journal article" date="2019" name="bioRxiv">
        <title>The Genome of the Zebra Mussel, Dreissena polymorpha: A Resource for Invasive Species Research.</title>
        <authorList>
            <person name="McCartney M.A."/>
            <person name="Auch B."/>
            <person name="Kono T."/>
            <person name="Mallez S."/>
            <person name="Zhang Y."/>
            <person name="Obille A."/>
            <person name="Becker A."/>
            <person name="Abrahante J.E."/>
            <person name="Garbe J."/>
            <person name="Badalamenti J.P."/>
            <person name="Herman A."/>
            <person name="Mangelson H."/>
            <person name="Liachko I."/>
            <person name="Sullivan S."/>
            <person name="Sone E.D."/>
            <person name="Koren S."/>
            <person name="Silverstein K.A.T."/>
            <person name="Beckman K.B."/>
            <person name="Gohl D.M."/>
        </authorList>
    </citation>
    <scope>NUCLEOTIDE SEQUENCE</scope>
    <source>
        <strain evidence="5">Duluth1</strain>
        <tissue evidence="5">Whole animal</tissue>
    </source>
</reference>
<dbReference type="GO" id="GO:0010468">
    <property type="term" value="P:regulation of gene expression"/>
    <property type="evidence" value="ECO:0007669"/>
    <property type="project" value="InterPro"/>
</dbReference>
<feature type="domain" description="FHA" evidence="4">
    <location>
        <begin position="32"/>
        <end position="89"/>
    </location>
</feature>
<gene>
    <name evidence="5" type="ORF">DPMN_123522</name>
</gene>
<dbReference type="SUPFAM" id="SSF49879">
    <property type="entry name" value="SMAD/FHA domain"/>
    <property type="match status" value="1"/>
</dbReference>
<dbReference type="GO" id="GO:0005634">
    <property type="term" value="C:nucleus"/>
    <property type="evidence" value="ECO:0007669"/>
    <property type="project" value="UniProtKB-SubCell"/>
</dbReference>
<feature type="compositionally biased region" description="Basic residues" evidence="3">
    <location>
        <begin position="307"/>
        <end position="318"/>
    </location>
</feature>
<dbReference type="SUPFAM" id="SSF57903">
    <property type="entry name" value="FYVE/PHD zinc finger"/>
    <property type="match status" value="1"/>
</dbReference>
<dbReference type="InterPro" id="IPR008984">
    <property type="entry name" value="SMAD_FHA_dom_sf"/>
</dbReference>
<proteinExistence type="predicted"/>
<dbReference type="InterPro" id="IPR000253">
    <property type="entry name" value="FHA_dom"/>
</dbReference>
<comment type="caution">
    <text evidence="5">The sequence shown here is derived from an EMBL/GenBank/DDBJ whole genome shotgun (WGS) entry which is preliminary data.</text>
</comment>
<evidence type="ECO:0000313" key="6">
    <source>
        <dbReference type="Proteomes" id="UP000828390"/>
    </source>
</evidence>
<feature type="region of interest" description="Disordered" evidence="3">
    <location>
        <begin position="135"/>
        <end position="161"/>
    </location>
</feature>
<feature type="compositionally biased region" description="Polar residues" evidence="3">
    <location>
        <begin position="135"/>
        <end position="148"/>
    </location>
</feature>
<dbReference type="CDD" id="cd15609">
    <property type="entry name" value="PHD_TCF19"/>
    <property type="match status" value="1"/>
</dbReference>
<dbReference type="PANTHER" id="PTHR15464">
    <property type="entry name" value="TRANSCRIPTION FACTOR 19"/>
    <property type="match status" value="1"/>
</dbReference>
<reference evidence="5" key="2">
    <citation type="submission" date="2020-11" db="EMBL/GenBank/DDBJ databases">
        <authorList>
            <person name="McCartney M.A."/>
            <person name="Auch B."/>
            <person name="Kono T."/>
            <person name="Mallez S."/>
            <person name="Becker A."/>
            <person name="Gohl D.M."/>
            <person name="Silverstein K.A.T."/>
            <person name="Koren S."/>
            <person name="Bechman K.B."/>
            <person name="Herman A."/>
            <person name="Abrahante J.E."/>
            <person name="Garbe J."/>
        </authorList>
    </citation>
    <scope>NUCLEOTIDE SEQUENCE</scope>
    <source>
        <strain evidence="5">Duluth1</strain>
        <tissue evidence="5">Whole animal</tissue>
    </source>
</reference>
<dbReference type="OrthoDB" id="436852at2759"/>
<feature type="compositionally biased region" description="Acidic residues" evidence="3">
    <location>
        <begin position="335"/>
        <end position="346"/>
    </location>
</feature>
<sequence>MSEDYVYQLARIGPAATCPKVPDVMRLQLGLTKIGRGQMNDFYLDSMVLKNFISRSHVEILGKKNENGEIEFILTDKGLNGTFINDIRTHKTCVLEVGDKITFGHTNGYKIQPGSYAEQPLSEFQFEFQRVPKSSKTSEMFSERSMSSPAPCEDSLDSIPDLKKDSTVVSDRLFLSDIPANNQSRDKSSKSNSSYSNHVRSRKDSSSQSDSDINSSKNSSLSKTSHQKSGKRNSDSSSKSPPREATKSGSPAKKGRKSSSGSNKFSETLPMEDDEESDEDEKEEPNEDDDDHEDEDVDDDDEEFKPKQTKKPVGRKGRPSLDRKPPVKSKKVVESDSDSSEEDEESKPEADQKPRPPPASSRQKMAGKKKRNANDAPVIGGRKRRRRGGLGGGTSSTFPNDPKADLEPGVEWYEDDKCDAPDCKRPKKKRTQWVQCDDCDGWYHTMCVGANYNKLKDSDEHFNCGCE</sequence>
<dbReference type="Pfam" id="PF00498">
    <property type="entry name" value="FHA"/>
    <property type="match status" value="1"/>
</dbReference>
<evidence type="ECO:0000256" key="3">
    <source>
        <dbReference type="SAM" id="MobiDB-lite"/>
    </source>
</evidence>
<evidence type="ECO:0000313" key="5">
    <source>
        <dbReference type="EMBL" id="KAH3821755.1"/>
    </source>
</evidence>
<dbReference type="Proteomes" id="UP000828390">
    <property type="component" value="Unassembled WGS sequence"/>
</dbReference>
<dbReference type="InterPro" id="IPR039095">
    <property type="entry name" value="TCF19_PHD"/>
</dbReference>
<feature type="compositionally biased region" description="Acidic residues" evidence="3">
    <location>
        <begin position="270"/>
        <end position="303"/>
    </location>
</feature>
<protein>
    <recommendedName>
        <fullName evidence="4">FHA domain-containing protein</fullName>
    </recommendedName>
</protein>
<dbReference type="SMART" id="SM00240">
    <property type="entry name" value="FHA"/>
    <property type="match status" value="1"/>
</dbReference>
<keyword evidence="6" id="KW-1185">Reference proteome</keyword>
<dbReference type="AlphaFoldDB" id="A0A9D4GRH3"/>
<dbReference type="PANTHER" id="PTHR15464:SF1">
    <property type="entry name" value="TRANSCRIPTION FACTOR 19"/>
    <property type="match status" value="1"/>
</dbReference>
<dbReference type="InterPro" id="IPR042803">
    <property type="entry name" value="TCF19"/>
</dbReference>
<accession>A0A9D4GRH3</accession>
<evidence type="ECO:0000256" key="1">
    <source>
        <dbReference type="ARBA" id="ARBA00004123"/>
    </source>
</evidence>
<evidence type="ECO:0000256" key="2">
    <source>
        <dbReference type="ARBA" id="ARBA00023242"/>
    </source>
</evidence>
<dbReference type="EMBL" id="JAIWYP010000005">
    <property type="protein sequence ID" value="KAH3821755.1"/>
    <property type="molecule type" value="Genomic_DNA"/>
</dbReference>
<dbReference type="InterPro" id="IPR011011">
    <property type="entry name" value="Znf_FYVE_PHD"/>
</dbReference>
<feature type="region of interest" description="Disordered" evidence="3">
    <location>
        <begin position="179"/>
        <end position="408"/>
    </location>
</feature>
<feature type="compositionally biased region" description="Low complexity" evidence="3">
    <location>
        <begin position="206"/>
        <end position="224"/>
    </location>
</feature>
<dbReference type="PROSITE" id="PS50006">
    <property type="entry name" value="FHA_DOMAIN"/>
    <property type="match status" value="1"/>
</dbReference>
<feature type="compositionally biased region" description="Low complexity" evidence="3">
    <location>
        <begin position="247"/>
        <end position="266"/>
    </location>
</feature>
<organism evidence="5 6">
    <name type="scientific">Dreissena polymorpha</name>
    <name type="common">Zebra mussel</name>
    <name type="synonym">Mytilus polymorpha</name>
    <dbReference type="NCBI Taxonomy" id="45954"/>
    <lineage>
        <taxon>Eukaryota</taxon>
        <taxon>Metazoa</taxon>
        <taxon>Spiralia</taxon>
        <taxon>Lophotrochozoa</taxon>
        <taxon>Mollusca</taxon>
        <taxon>Bivalvia</taxon>
        <taxon>Autobranchia</taxon>
        <taxon>Heteroconchia</taxon>
        <taxon>Euheterodonta</taxon>
        <taxon>Imparidentia</taxon>
        <taxon>Neoheterodontei</taxon>
        <taxon>Myida</taxon>
        <taxon>Dreissenoidea</taxon>
        <taxon>Dreissenidae</taxon>
        <taxon>Dreissena</taxon>
    </lineage>
</organism>
<keyword evidence="2" id="KW-0539">Nucleus</keyword>
<evidence type="ECO:0000259" key="4">
    <source>
        <dbReference type="PROSITE" id="PS50006"/>
    </source>
</evidence>
<comment type="subcellular location">
    <subcellularLocation>
        <location evidence="1">Nucleus</location>
    </subcellularLocation>
</comment>
<dbReference type="Gene3D" id="2.60.200.20">
    <property type="match status" value="1"/>
</dbReference>